<dbReference type="Gene3D" id="3.90.105.10">
    <property type="entry name" value="Molybdopterin biosynthesis moea protein, domain 2"/>
    <property type="match status" value="1"/>
</dbReference>
<dbReference type="InterPro" id="IPR036425">
    <property type="entry name" value="MoaB/Mog-like_dom_sf"/>
</dbReference>
<keyword evidence="4" id="KW-0500">Molybdenum</keyword>
<dbReference type="PANTHER" id="PTHR10192:SF5">
    <property type="entry name" value="GEPHYRIN"/>
    <property type="match status" value="1"/>
</dbReference>
<comment type="caution">
    <text evidence="6">The sequence shown here is derived from an EMBL/GenBank/DDBJ whole genome shotgun (WGS) entry which is preliminary data.</text>
</comment>
<dbReference type="RefSeq" id="WP_264880079.1">
    <property type="nucleotide sequence ID" value="NZ_JAPDOB010000001.1"/>
</dbReference>
<dbReference type="EMBL" id="JAPDOB010000001">
    <property type="protein sequence ID" value="MCW3796321.1"/>
    <property type="molecule type" value="Genomic_DNA"/>
</dbReference>
<evidence type="ECO:0000256" key="4">
    <source>
        <dbReference type="RuleBase" id="RU365090"/>
    </source>
</evidence>
<dbReference type="Pfam" id="PF03453">
    <property type="entry name" value="MoeA_N"/>
    <property type="match status" value="1"/>
</dbReference>
<evidence type="ECO:0000259" key="5">
    <source>
        <dbReference type="SMART" id="SM00852"/>
    </source>
</evidence>
<protein>
    <recommendedName>
        <fullName evidence="4">Molybdopterin molybdenumtransferase</fullName>
        <ecNumber evidence="4">2.10.1.1</ecNumber>
    </recommendedName>
</protein>
<organism evidence="6 7">
    <name type="scientific">Sphingomonas arvum</name>
    <dbReference type="NCBI Taxonomy" id="2992113"/>
    <lineage>
        <taxon>Bacteria</taxon>
        <taxon>Pseudomonadati</taxon>
        <taxon>Pseudomonadota</taxon>
        <taxon>Alphaproteobacteria</taxon>
        <taxon>Sphingomonadales</taxon>
        <taxon>Sphingomonadaceae</taxon>
        <taxon>Sphingomonas</taxon>
    </lineage>
</organism>
<feature type="domain" description="MoaB/Mog" evidence="5">
    <location>
        <begin position="175"/>
        <end position="314"/>
    </location>
</feature>
<dbReference type="Proteomes" id="UP001526246">
    <property type="component" value="Unassembled WGS sequence"/>
</dbReference>
<comment type="catalytic activity">
    <reaction evidence="3">
        <text>adenylyl-molybdopterin + molybdate = Mo-molybdopterin + AMP + H(+)</text>
        <dbReference type="Rhea" id="RHEA:35047"/>
        <dbReference type="ChEBI" id="CHEBI:15378"/>
        <dbReference type="ChEBI" id="CHEBI:36264"/>
        <dbReference type="ChEBI" id="CHEBI:62727"/>
        <dbReference type="ChEBI" id="CHEBI:71302"/>
        <dbReference type="ChEBI" id="CHEBI:456215"/>
        <dbReference type="EC" id="2.10.1.1"/>
    </reaction>
</comment>
<dbReference type="Gene3D" id="2.170.190.11">
    <property type="entry name" value="Molybdopterin biosynthesis moea protein, domain 3"/>
    <property type="match status" value="1"/>
</dbReference>
<keyword evidence="7" id="KW-1185">Reference proteome</keyword>
<dbReference type="InterPro" id="IPR001453">
    <property type="entry name" value="MoaB/Mog_dom"/>
</dbReference>
<accession>A0ABT3JBC4</accession>
<keyword evidence="4" id="KW-0460">Magnesium</keyword>
<comment type="pathway">
    <text evidence="4">Cofactor biosynthesis; molybdopterin biosynthesis.</text>
</comment>
<name>A0ABT3JBC4_9SPHN</name>
<dbReference type="InterPro" id="IPR038987">
    <property type="entry name" value="MoeA-like"/>
</dbReference>
<dbReference type="InterPro" id="IPR036688">
    <property type="entry name" value="MoeA_C_domain_IV_sf"/>
</dbReference>
<sequence>MIGFDEAFALAGAAGKLLGTEEILLRAAHRRVLAEPVVAQVQSPRAAVSTMDGYAVRDADVAALPAALRIAGDSFAGRPFAGAVPPASCVRVFTGAAVPAGTERVIVQEVVEREGEVARFAEPPFGARHIRPAGSDFALGDELLAAGTVLTPRALVAAAAADIECVRVARRPLLRVLSTGDELVEPGQARRSTNRIPESVSVAVAALAEEWGGQLETAVRLPDERRTMERAAAEALNAADLVVVTGGASVGEKDYAKAMFAFAGLELIFSKVAMKPGKPVWLGRALGKLVIGLPGNPTSALVTARLFLAGLLCGLTGRDPAEAAAWRAMPLGEGLEPTGERETFSRGYVEARAVRLFAHQDSSAQKVLAKAGLLVRRPISTAPVPAGASVDVLDF</sequence>
<dbReference type="EC" id="2.10.1.1" evidence="4"/>
<dbReference type="InterPro" id="IPR036135">
    <property type="entry name" value="MoeA_linker/N_sf"/>
</dbReference>
<dbReference type="SUPFAM" id="SSF63867">
    <property type="entry name" value="MoeA C-terminal domain-like"/>
    <property type="match status" value="1"/>
</dbReference>
<reference evidence="6 7" key="1">
    <citation type="submission" date="2022-10" db="EMBL/GenBank/DDBJ databases">
        <title>Sphingomonas sp.</title>
        <authorList>
            <person name="Jin C."/>
        </authorList>
    </citation>
    <scope>NUCLEOTIDE SEQUENCE [LARGE SCALE GENOMIC DNA]</scope>
    <source>
        <strain evidence="6 7">BN140010</strain>
    </source>
</reference>
<proteinExistence type="inferred from homology"/>
<dbReference type="PANTHER" id="PTHR10192">
    <property type="entry name" value="MOLYBDOPTERIN BIOSYNTHESIS PROTEIN"/>
    <property type="match status" value="1"/>
</dbReference>
<dbReference type="Gene3D" id="2.40.340.10">
    <property type="entry name" value="MoeA, C-terminal, domain IV"/>
    <property type="match status" value="1"/>
</dbReference>
<keyword evidence="4" id="KW-0808">Transferase</keyword>
<dbReference type="SUPFAM" id="SSF53218">
    <property type="entry name" value="Molybdenum cofactor biosynthesis proteins"/>
    <property type="match status" value="1"/>
</dbReference>
<keyword evidence="4" id="KW-0479">Metal-binding</keyword>
<dbReference type="SMART" id="SM00852">
    <property type="entry name" value="MoCF_biosynth"/>
    <property type="match status" value="1"/>
</dbReference>
<dbReference type="SUPFAM" id="SSF63882">
    <property type="entry name" value="MoeA N-terminal region -like"/>
    <property type="match status" value="1"/>
</dbReference>
<evidence type="ECO:0000313" key="7">
    <source>
        <dbReference type="Proteomes" id="UP001526246"/>
    </source>
</evidence>
<gene>
    <name evidence="6" type="ORF">OMW55_00660</name>
</gene>
<dbReference type="CDD" id="cd00887">
    <property type="entry name" value="MoeA"/>
    <property type="match status" value="1"/>
</dbReference>
<comment type="function">
    <text evidence="1 4">Catalyzes the insertion of molybdate into adenylated molybdopterin with the concomitant release of AMP.</text>
</comment>
<dbReference type="Gene3D" id="3.40.980.10">
    <property type="entry name" value="MoaB/Mog-like domain"/>
    <property type="match status" value="1"/>
</dbReference>
<evidence type="ECO:0000313" key="6">
    <source>
        <dbReference type="EMBL" id="MCW3796321.1"/>
    </source>
</evidence>
<evidence type="ECO:0000256" key="3">
    <source>
        <dbReference type="ARBA" id="ARBA00047317"/>
    </source>
</evidence>
<evidence type="ECO:0000256" key="1">
    <source>
        <dbReference type="ARBA" id="ARBA00002901"/>
    </source>
</evidence>
<dbReference type="InterPro" id="IPR005110">
    <property type="entry name" value="MoeA_linker/N"/>
</dbReference>
<keyword evidence="4" id="KW-0501">Molybdenum cofactor biosynthesis</keyword>
<dbReference type="Pfam" id="PF00994">
    <property type="entry name" value="MoCF_biosynth"/>
    <property type="match status" value="1"/>
</dbReference>
<evidence type="ECO:0000256" key="2">
    <source>
        <dbReference type="ARBA" id="ARBA00010763"/>
    </source>
</evidence>
<comment type="cofactor">
    <cofactor evidence="4">
        <name>Mg(2+)</name>
        <dbReference type="ChEBI" id="CHEBI:18420"/>
    </cofactor>
</comment>
<comment type="similarity">
    <text evidence="2 4">Belongs to the MoeA family.</text>
</comment>